<dbReference type="OrthoDB" id="9801651at2"/>
<dbReference type="Pfam" id="PF00672">
    <property type="entry name" value="HAMP"/>
    <property type="match status" value="1"/>
</dbReference>
<dbReference type="Gene3D" id="6.10.340.10">
    <property type="match status" value="1"/>
</dbReference>
<feature type="modified residue" description="4-aspartylphosphate" evidence="12">
    <location>
        <position position="985"/>
    </location>
</feature>
<dbReference type="FunFam" id="1.10.287.130:FF:000038">
    <property type="entry name" value="Sensory transduction histidine kinase"/>
    <property type="match status" value="1"/>
</dbReference>
<dbReference type="InterPro" id="IPR000014">
    <property type="entry name" value="PAS"/>
</dbReference>
<dbReference type="GO" id="GO:0006355">
    <property type="term" value="P:regulation of DNA-templated transcription"/>
    <property type="evidence" value="ECO:0007669"/>
    <property type="project" value="InterPro"/>
</dbReference>
<evidence type="ECO:0000256" key="3">
    <source>
        <dbReference type="ARBA" id="ARBA00012438"/>
    </source>
</evidence>
<dbReference type="PROSITE" id="PS50112">
    <property type="entry name" value="PAS"/>
    <property type="match status" value="1"/>
</dbReference>
<dbReference type="Gene3D" id="3.40.50.2300">
    <property type="match status" value="2"/>
</dbReference>
<feature type="coiled-coil region" evidence="13">
    <location>
        <begin position="363"/>
        <end position="397"/>
    </location>
</feature>
<keyword evidence="4 12" id="KW-0597">Phosphoprotein</keyword>
<evidence type="ECO:0000259" key="18">
    <source>
        <dbReference type="PROSITE" id="PS50113"/>
    </source>
</evidence>
<dbReference type="InterPro" id="IPR004358">
    <property type="entry name" value="Sig_transdc_His_kin-like_C"/>
</dbReference>
<dbReference type="CDD" id="cd06225">
    <property type="entry name" value="HAMP"/>
    <property type="match status" value="1"/>
</dbReference>
<dbReference type="SUPFAM" id="SSF52172">
    <property type="entry name" value="CheY-like"/>
    <property type="match status" value="2"/>
</dbReference>
<dbReference type="SUPFAM" id="SSF55785">
    <property type="entry name" value="PYP-like sensor domain (PAS domain)"/>
    <property type="match status" value="1"/>
</dbReference>
<dbReference type="SMART" id="SM00086">
    <property type="entry name" value="PAC"/>
    <property type="match status" value="1"/>
</dbReference>
<dbReference type="SUPFAM" id="SSF47384">
    <property type="entry name" value="Homodimeric domain of signal transducing histidine kinase"/>
    <property type="match status" value="1"/>
</dbReference>
<comment type="subcellular location">
    <subcellularLocation>
        <location evidence="2">Membrane</location>
    </subcellularLocation>
</comment>
<feature type="domain" description="HAMP" evidence="19">
    <location>
        <begin position="319"/>
        <end position="371"/>
    </location>
</feature>
<dbReference type="SMART" id="SM00091">
    <property type="entry name" value="PAS"/>
    <property type="match status" value="1"/>
</dbReference>
<evidence type="ECO:0000256" key="5">
    <source>
        <dbReference type="ARBA" id="ARBA00022679"/>
    </source>
</evidence>
<dbReference type="SMART" id="SM00388">
    <property type="entry name" value="HisKA"/>
    <property type="match status" value="1"/>
</dbReference>
<keyword evidence="14" id="KW-0812">Transmembrane</keyword>
<evidence type="ECO:0000256" key="4">
    <source>
        <dbReference type="ARBA" id="ARBA00022553"/>
    </source>
</evidence>
<dbReference type="GO" id="GO:0016020">
    <property type="term" value="C:membrane"/>
    <property type="evidence" value="ECO:0007669"/>
    <property type="project" value="UniProtKB-SubCell"/>
</dbReference>
<dbReference type="AlphaFoldDB" id="A0A1Y2JZA5"/>
<evidence type="ECO:0000259" key="17">
    <source>
        <dbReference type="PROSITE" id="PS50112"/>
    </source>
</evidence>
<dbReference type="PROSITE" id="PS50885">
    <property type="entry name" value="HAMP"/>
    <property type="match status" value="1"/>
</dbReference>
<evidence type="ECO:0000259" key="15">
    <source>
        <dbReference type="PROSITE" id="PS50109"/>
    </source>
</evidence>
<keyword evidence="14" id="KW-1133">Transmembrane helix</keyword>
<feature type="domain" description="PAC" evidence="18">
    <location>
        <begin position="478"/>
        <end position="530"/>
    </location>
</feature>
<dbReference type="EC" id="2.7.13.3" evidence="3"/>
<dbReference type="Gene3D" id="3.30.450.20">
    <property type="entry name" value="PAS domain"/>
    <property type="match status" value="1"/>
</dbReference>
<feature type="domain" description="Histidine kinase" evidence="15">
    <location>
        <begin position="548"/>
        <end position="765"/>
    </location>
</feature>
<keyword evidence="9" id="KW-0902">Two-component regulatory system</keyword>
<dbReference type="InterPro" id="IPR035965">
    <property type="entry name" value="PAS-like_dom_sf"/>
</dbReference>
<evidence type="ECO:0000256" key="9">
    <source>
        <dbReference type="ARBA" id="ARBA00023012"/>
    </source>
</evidence>
<evidence type="ECO:0000259" key="16">
    <source>
        <dbReference type="PROSITE" id="PS50110"/>
    </source>
</evidence>
<dbReference type="InterPro" id="IPR036097">
    <property type="entry name" value="HisK_dim/P_sf"/>
</dbReference>
<feature type="domain" description="Response regulatory" evidence="16">
    <location>
        <begin position="768"/>
        <end position="897"/>
    </location>
</feature>
<dbReference type="SUPFAM" id="SSF158472">
    <property type="entry name" value="HAMP domain-like"/>
    <property type="match status" value="1"/>
</dbReference>
<dbReference type="Gene3D" id="3.30.565.10">
    <property type="entry name" value="Histidine kinase-like ATPase, C-terminal domain"/>
    <property type="match status" value="1"/>
</dbReference>
<dbReference type="InterPro" id="IPR011006">
    <property type="entry name" value="CheY-like_superfamily"/>
</dbReference>
<comment type="caution">
    <text evidence="20">The sequence shown here is derived from an EMBL/GenBank/DDBJ whole genome shotgun (WGS) entry which is preliminary data.</text>
</comment>
<keyword evidence="13" id="KW-0175">Coiled coil</keyword>
<dbReference type="RefSeq" id="WP_085446775.1">
    <property type="nucleotide sequence ID" value="NZ_LVJN01000021.1"/>
</dbReference>
<dbReference type="EMBL" id="LVJN01000021">
    <property type="protein sequence ID" value="OSM00235.1"/>
    <property type="molecule type" value="Genomic_DNA"/>
</dbReference>
<dbReference type="Pfam" id="PF02518">
    <property type="entry name" value="HATPase_c"/>
    <property type="match status" value="1"/>
</dbReference>
<evidence type="ECO:0000256" key="7">
    <source>
        <dbReference type="ARBA" id="ARBA00022777"/>
    </source>
</evidence>
<evidence type="ECO:0000256" key="13">
    <source>
        <dbReference type="SAM" id="Coils"/>
    </source>
</evidence>
<dbReference type="InterPro" id="IPR003661">
    <property type="entry name" value="HisK_dim/P_dom"/>
</dbReference>
<dbReference type="GO" id="GO:0005524">
    <property type="term" value="F:ATP binding"/>
    <property type="evidence" value="ECO:0007669"/>
    <property type="project" value="UniProtKB-KW"/>
</dbReference>
<dbReference type="InterPro" id="IPR001610">
    <property type="entry name" value="PAC"/>
</dbReference>
<dbReference type="NCBIfam" id="TIGR00229">
    <property type="entry name" value="sensory_box"/>
    <property type="match status" value="1"/>
</dbReference>
<evidence type="ECO:0000256" key="10">
    <source>
        <dbReference type="ARBA" id="ARBA00023136"/>
    </source>
</evidence>
<dbReference type="PANTHER" id="PTHR45339">
    <property type="entry name" value="HYBRID SIGNAL TRANSDUCTION HISTIDINE KINASE J"/>
    <property type="match status" value="1"/>
</dbReference>
<dbReference type="SMART" id="SM00387">
    <property type="entry name" value="HATPase_c"/>
    <property type="match status" value="1"/>
</dbReference>
<gene>
    <name evidence="20" type="ORF">MAIT1_00702</name>
</gene>
<sequence length="1071" mass="119579">MKLRLSLFLLAMIVLTAATVGFGARQLAQDLSNQQRDLRIRETQRELQNKFRSFDLFMQDIEEEMDQRLKKVLPKLAERIADGPAPAQWSASALSALAAEFAVRDIYLINADLTVFNTTFAPDIGLNLGNLSPQLKRQLQSVMGSGRVSVDRMSMSNKTGIIKKYAYFGVKGEPLIVEVSLNMWEGAETFGSVAQKRFFLEEFFQSLVDSSDILLEMDLFIADDLAQWSLLHEGVPMDPAIAAQLAKQDRVEIVEPNRLTLYNRLPRRDVISGFRFYSKTVFDSAGPSAFMQEMTNRTIVLTLGVALLAFLLVDRVIFRWLLSRVAALDSGIRRMAKGDLDAELPDETDDELGRIATAINYLARQVRAREGELQTAKEELEQRVAERTAELQESMETLAERESRYRYLVQHARSIILRWKPDGTITFFNEYAQEFFGYGETEALGQTLYQTIVPQWETGGRHLHQRMREIAEHPERFQYHENENVCRDERRVWVAWSNQALRNAEGEVTELLSVGADITHLKRVQQELILARDAADAANRAKSEFLAVMSHEIRTPMNAILGMAELLAETELSDEQAGYVRIFRSAGDTLLALINDILDLSRIEADRMELEKSEVDLEELCDEIVGIMSARARAKGLSLTVETQPGMALTRWGDPARLRQLLINLTGNAIKFTREGGVRLIVSEPTPGWARLMVEDSGIGIDPENQARVFEVFKQGDASVTRHYGGTGLGLAICRRLVELMGGSLLVESEPGRGSRFFFTVPMEVVERPTQQWDEPHQLQSMRVMLSGAGRYAAVAQSLLQEAGARVMRHKGCVSPEDLIAHPPDVLIVDLDDGGHDEGLACLQATRAQFSAIELPIVVFTAEQNQILSQRLRALQSLVLIKPVRRRDLLAALRAVIHDSPVIHETTPAIEARADNVRSEISSDAGETASKGPALRILLAEDSPDNVLLMKSYLKSGPYVVTVAENGRAALEQAQTQAFDLVIMDVQMPQMDGLEATRRIRAWEAQTGRARLPILALTAHAMAEDARKSQEAGCDAHLTKPIRKVTLLQTIEQLAARNAETGPMATAEEDT</sequence>
<dbReference type="InterPro" id="IPR003594">
    <property type="entry name" value="HATPase_dom"/>
</dbReference>
<dbReference type="InterPro" id="IPR000700">
    <property type="entry name" value="PAS-assoc_C"/>
</dbReference>
<evidence type="ECO:0000256" key="14">
    <source>
        <dbReference type="SAM" id="Phobius"/>
    </source>
</evidence>
<keyword evidence="6" id="KW-0547">Nucleotide-binding</keyword>
<evidence type="ECO:0000259" key="19">
    <source>
        <dbReference type="PROSITE" id="PS50885"/>
    </source>
</evidence>
<evidence type="ECO:0000256" key="12">
    <source>
        <dbReference type="PROSITE-ProRule" id="PRU00169"/>
    </source>
</evidence>
<dbReference type="PROSITE" id="PS50110">
    <property type="entry name" value="RESPONSE_REGULATORY"/>
    <property type="match status" value="2"/>
</dbReference>
<name>A0A1Y2JZA5_9PROT</name>
<dbReference type="SUPFAM" id="SSF55874">
    <property type="entry name" value="ATPase domain of HSP90 chaperone/DNA topoisomerase II/histidine kinase"/>
    <property type="match status" value="1"/>
</dbReference>
<dbReference type="GO" id="GO:0000155">
    <property type="term" value="F:phosphorelay sensor kinase activity"/>
    <property type="evidence" value="ECO:0007669"/>
    <property type="project" value="InterPro"/>
</dbReference>
<proteinExistence type="predicted"/>
<dbReference type="InterPro" id="IPR005467">
    <property type="entry name" value="His_kinase_dom"/>
</dbReference>
<keyword evidence="21" id="KW-1185">Reference proteome</keyword>
<dbReference type="InterPro" id="IPR013767">
    <property type="entry name" value="PAS_fold"/>
</dbReference>
<evidence type="ECO:0000256" key="6">
    <source>
        <dbReference type="ARBA" id="ARBA00022741"/>
    </source>
</evidence>
<dbReference type="Proteomes" id="UP000194003">
    <property type="component" value="Unassembled WGS sequence"/>
</dbReference>
<dbReference type="PANTHER" id="PTHR45339:SF1">
    <property type="entry name" value="HYBRID SIGNAL TRANSDUCTION HISTIDINE KINASE J"/>
    <property type="match status" value="1"/>
</dbReference>
<dbReference type="FunFam" id="3.30.565.10:FF:000010">
    <property type="entry name" value="Sensor histidine kinase RcsC"/>
    <property type="match status" value="1"/>
</dbReference>
<keyword evidence="10 14" id="KW-0472">Membrane</keyword>
<dbReference type="InterPro" id="IPR001789">
    <property type="entry name" value="Sig_transdc_resp-reg_receiver"/>
</dbReference>
<evidence type="ECO:0000256" key="8">
    <source>
        <dbReference type="ARBA" id="ARBA00022840"/>
    </source>
</evidence>
<dbReference type="Pfam" id="PF00989">
    <property type="entry name" value="PAS"/>
    <property type="match status" value="1"/>
</dbReference>
<keyword evidence="8" id="KW-0067">ATP-binding</keyword>
<dbReference type="InterPro" id="IPR003660">
    <property type="entry name" value="HAMP_dom"/>
</dbReference>
<dbReference type="PROSITE" id="PS50109">
    <property type="entry name" value="HIS_KIN"/>
    <property type="match status" value="1"/>
</dbReference>
<dbReference type="InterPro" id="IPR036890">
    <property type="entry name" value="HATPase_C_sf"/>
</dbReference>
<dbReference type="Pfam" id="PF00512">
    <property type="entry name" value="HisKA"/>
    <property type="match status" value="1"/>
</dbReference>
<dbReference type="CDD" id="cd17546">
    <property type="entry name" value="REC_hyHK_CKI1_RcsC-like"/>
    <property type="match status" value="1"/>
</dbReference>
<evidence type="ECO:0000256" key="11">
    <source>
        <dbReference type="ARBA" id="ARBA00023306"/>
    </source>
</evidence>
<protein>
    <recommendedName>
        <fullName evidence="3">histidine kinase</fullName>
        <ecNumber evidence="3">2.7.13.3</ecNumber>
    </recommendedName>
</protein>
<dbReference type="SMART" id="SM00304">
    <property type="entry name" value="HAMP"/>
    <property type="match status" value="1"/>
</dbReference>
<dbReference type="PRINTS" id="PR00344">
    <property type="entry name" value="BCTRLSENSOR"/>
</dbReference>
<keyword evidence="7 20" id="KW-0418">Kinase</keyword>
<keyword evidence="11" id="KW-0131">Cell cycle</keyword>
<dbReference type="STRING" id="1434232.MAIT1_00702"/>
<evidence type="ECO:0000256" key="1">
    <source>
        <dbReference type="ARBA" id="ARBA00000085"/>
    </source>
</evidence>
<feature type="transmembrane region" description="Helical" evidence="14">
    <location>
        <begin position="299"/>
        <end position="318"/>
    </location>
</feature>
<feature type="domain" description="Response regulatory" evidence="16">
    <location>
        <begin position="936"/>
        <end position="1055"/>
    </location>
</feature>
<evidence type="ECO:0000313" key="20">
    <source>
        <dbReference type="EMBL" id="OSM00235.1"/>
    </source>
</evidence>
<organism evidence="20 21">
    <name type="scientific">Magnetofaba australis IT-1</name>
    <dbReference type="NCBI Taxonomy" id="1434232"/>
    <lineage>
        <taxon>Bacteria</taxon>
        <taxon>Pseudomonadati</taxon>
        <taxon>Pseudomonadota</taxon>
        <taxon>Magnetococcia</taxon>
        <taxon>Magnetococcales</taxon>
        <taxon>Magnetococcaceae</taxon>
        <taxon>Magnetofaba</taxon>
    </lineage>
</organism>
<keyword evidence="5" id="KW-0808">Transferase</keyword>
<dbReference type="SMART" id="SM00448">
    <property type="entry name" value="REC"/>
    <property type="match status" value="2"/>
</dbReference>
<evidence type="ECO:0000313" key="21">
    <source>
        <dbReference type="Proteomes" id="UP000194003"/>
    </source>
</evidence>
<feature type="modified residue" description="4-aspartylphosphate" evidence="12">
    <location>
        <position position="830"/>
    </location>
</feature>
<dbReference type="CDD" id="cd00130">
    <property type="entry name" value="PAS"/>
    <property type="match status" value="1"/>
</dbReference>
<dbReference type="PROSITE" id="PS50113">
    <property type="entry name" value="PAC"/>
    <property type="match status" value="1"/>
</dbReference>
<accession>A0A1Y2JZA5</accession>
<dbReference type="Gene3D" id="1.10.287.130">
    <property type="match status" value="1"/>
</dbReference>
<dbReference type="CDD" id="cd16922">
    <property type="entry name" value="HATPase_EvgS-ArcB-TorS-like"/>
    <property type="match status" value="1"/>
</dbReference>
<evidence type="ECO:0000256" key="2">
    <source>
        <dbReference type="ARBA" id="ARBA00004370"/>
    </source>
</evidence>
<dbReference type="CDD" id="cd00082">
    <property type="entry name" value="HisKA"/>
    <property type="match status" value="1"/>
</dbReference>
<dbReference type="Pfam" id="PF00072">
    <property type="entry name" value="Response_reg"/>
    <property type="match status" value="1"/>
</dbReference>
<comment type="catalytic activity">
    <reaction evidence="1">
        <text>ATP + protein L-histidine = ADP + protein N-phospho-L-histidine.</text>
        <dbReference type="EC" id="2.7.13.3"/>
    </reaction>
</comment>
<reference evidence="20 21" key="1">
    <citation type="journal article" date="2016" name="BMC Genomics">
        <title>Combined genomic and structural analyses of a cultured magnetotactic bacterium reveals its niche adaptation to a dynamic environment.</title>
        <authorList>
            <person name="Araujo A.C."/>
            <person name="Morillo V."/>
            <person name="Cypriano J."/>
            <person name="Teixeira L.C."/>
            <person name="Leao P."/>
            <person name="Lyra S."/>
            <person name="Almeida L.G."/>
            <person name="Bazylinski D.A."/>
            <person name="Vasconcellos A.T."/>
            <person name="Abreu F."/>
            <person name="Lins U."/>
        </authorList>
    </citation>
    <scope>NUCLEOTIDE SEQUENCE [LARGE SCALE GENOMIC DNA]</scope>
    <source>
        <strain evidence="20 21">IT-1</strain>
    </source>
</reference>
<feature type="domain" description="PAS" evidence="17">
    <location>
        <begin position="401"/>
        <end position="455"/>
    </location>
</feature>